<dbReference type="RefSeq" id="XP_025365688.1">
    <property type="nucleotide sequence ID" value="XM_025509501.1"/>
</dbReference>
<dbReference type="PANTHER" id="PTHR23106:SF24">
    <property type="entry name" value="ANGIOGENIC FACTOR WITH G PATCH AND FHA DOMAINS 1"/>
    <property type="match status" value="1"/>
</dbReference>
<dbReference type="PROSITE" id="PS50006">
    <property type="entry name" value="FHA_DOMAIN"/>
    <property type="match status" value="1"/>
</dbReference>
<feature type="region of interest" description="Disordered" evidence="1">
    <location>
        <begin position="148"/>
        <end position="328"/>
    </location>
</feature>
<feature type="compositionally biased region" description="Gly residues" evidence="1">
    <location>
        <begin position="400"/>
        <end position="409"/>
    </location>
</feature>
<dbReference type="OrthoDB" id="21470at2759"/>
<dbReference type="Pfam" id="PF00498">
    <property type="entry name" value="FHA"/>
    <property type="match status" value="1"/>
</dbReference>
<evidence type="ECO:0000259" key="2">
    <source>
        <dbReference type="PROSITE" id="PS50006"/>
    </source>
</evidence>
<dbReference type="AlphaFoldDB" id="A0A316V0K2"/>
<dbReference type="Gene3D" id="2.60.200.20">
    <property type="match status" value="1"/>
</dbReference>
<dbReference type="EMBL" id="KZ819662">
    <property type="protein sequence ID" value="PWN31076.1"/>
    <property type="molecule type" value="Genomic_DNA"/>
</dbReference>
<feature type="compositionally biased region" description="Low complexity" evidence="1">
    <location>
        <begin position="181"/>
        <end position="192"/>
    </location>
</feature>
<reference evidence="3 4" key="1">
    <citation type="journal article" date="2018" name="Mol. Biol. Evol.">
        <title>Broad Genomic Sampling Reveals a Smut Pathogenic Ancestry of the Fungal Clade Ustilaginomycotina.</title>
        <authorList>
            <person name="Kijpornyongpan T."/>
            <person name="Mondo S.J."/>
            <person name="Barry K."/>
            <person name="Sandor L."/>
            <person name="Lee J."/>
            <person name="Lipzen A."/>
            <person name="Pangilinan J."/>
            <person name="LaButti K."/>
            <person name="Hainaut M."/>
            <person name="Henrissat B."/>
            <person name="Grigoriev I.V."/>
            <person name="Spatafora J.W."/>
            <person name="Aime M.C."/>
        </authorList>
    </citation>
    <scope>NUCLEOTIDE SEQUENCE [LARGE SCALE GENOMIC DNA]</scope>
    <source>
        <strain evidence="3 4">MCA 5214</strain>
    </source>
</reference>
<protein>
    <recommendedName>
        <fullName evidence="2">FHA domain-containing protein</fullName>
    </recommendedName>
</protein>
<dbReference type="SUPFAM" id="SSF49879">
    <property type="entry name" value="SMAD/FHA domain"/>
    <property type="match status" value="1"/>
</dbReference>
<dbReference type="InterPro" id="IPR053027">
    <property type="entry name" value="AGGF1"/>
</dbReference>
<dbReference type="Proteomes" id="UP000245884">
    <property type="component" value="Unassembled WGS sequence"/>
</dbReference>
<dbReference type="InterPro" id="IPR000253">
    <property type="entry name" value="FHA_dom"/>
</dbReference>
<dbReference type="GeneID" id="37031324"/>
<feature type="domain" description="FHA" evidence="2">
    <location>
        <begin position="27"/>
        <end position="79"/>
    </location>
</feature>
<organism evidence="3 4">
    <name type="scientific">Jaminaea rosea</name>
    <dbReference type="NCBI Taxonomy" id="1569628"/>
    <lineage>
        <taxon>Eukaryota</taxon>
        <taxon>Fungi</taxon>
        <taxon>Dikarya</taxon>
        <taxon>Basidiomycota</taxon>
        <taxon>Ustilaginomycotina</taxon>
        <taxon>Exobasidiomycetes</taxon>
        <taxon>Microstromatales</taxon>
        <taxon>Microstromatales incertae sedis</taxon>
        <taxon>Jaminaea</taxon>
    </lineage>
</organism>
<dbReference type="PANTHER" id="PTHR23106">
    <property type="entry name" value="ANGIOGENIC FACTOR WITH G PATCH AND FHA DOMAINS 1"/>
    <property type="match status" value="1"/>
</dbReference>
<accession>A0A316V0K2</accession>
<feature type="region of interest" description="Disordered" evidence="1">
    <location>
        <begin position="348"/>
        <end position="433"/>
    </location>
</feature>
<dbReference type="InterPro" id="IPR008984">
    <property type="entry name" value="SMAD_FHA_dom_sf"/>
</dbReference>
<feature type="compositionally biased region" description="Low complexity" evidence="1">
    <location>
        <begin position="252"/>
        <end position="264"/>
    </location>
</feature>
<keyword evidence="4" id="KW-1185">Reference proteome</keyword>
<evidence type="ECO:0000313" key="4">
    <source>
        <dbReference type="Proteomes" id="UP000245884"/>
    </source>
</evidence>
<feature type="compositionally biased region" description="Low complexity" evidence="1">
    <location>
        <begin position="296"/>
        <end position="310"/>
    </location>
</feature>
<proteinExistence type="predicted"/>
<feature type="compositionally biased region" description="Polar residues" evidence="1">
    <location>
        <begin position="161"/>
        <end position="179"/>
    </location>
</feature>
<gene>
    <name evidence="3" type="ORF">BDZ90DRAFT_32803</name>
</gene>
<evidence type="ECO:0000313" key="3">
    <source>
        <dbReference type="EMBL" id="PWN31076.1"/>
    </source>
</evidence>
<name>A0A316V0K2_9BASI</name>
<feature type="compositionally biased region" description="Basic and acidic residues" evidence="1">
    <location>
        <begin position="411"/>
        <end position="433"/>
    </location>
</feature>
<evidence type="ECO:0000256" key="1">
    <source>
        <dbReference type="SAM" id="MobiDB-lite"/>
    </source>
</evidence>
<sequence>MRLVKVSSDILPDNQQVAIIDAGSEGTSIGRDKAFTPRIRLPVMEISKHHTSLFMMKDNNTNQEDFHASDMGSTYGTFLLRAAQVPRDLARLPPTSQYRRLSEAKKSSGPCKLAHGDVLRVGHTTFVVHIHSWPYSCQQCSLHQDGSNEIPLHSSGADAGASTSRAPSSATQAGSQLKQMATPSSSASTTYAQVRGSGDRKLDAAAQRKRQMAELRSSYLSGAGGSSNQPRSSAKPPDVDGAKTSLFGGGTSPRSTSTSQYQDRAAQRRAQHPNEPAPSMRSAAVPQRQLEGLSTGPRSRSSPYPPGQSYTAPAAPLQSRSPPRALSADNRGYQLFAQMTARDSQCLASAAQDQSISASTSWASQDPIAARTTSGRAGLGSRPLLHAHEVGRETSSSSHSGGGGGGGGRDLYTKEGQEETRRRRYEEAIRRGA</sequence>
<feature type="compositionally biased region" description="Low complexity" evidence="1">
    <location>
        <begin position="348"/>
        <end position="361"/>
    </location>
</feature>